<reference evidence="2 3" key="1">
    <citation type="submission" date="2014-02" db="EMBL/GenBank/DDBJ databases">
        <title>Genome Sequence of an Hyperthermophilic Archaeon, Thermococcus nautili 30-1, producing viral vesicles.</title>
        <authorList>
            <person name="Oberto J."/>
            <person name="Gaudin M."/>
            <person name="Cossu M."/>
            <person name="Gorlas A."/>
            <person name="Slesarev A."/>
            <person name="Marguet E."/>
            <person name="Forterre P."/>
        </authorList>
    </citation>
    <scope>NUCLEOTIDE SEQUENCE [LARGE SCALE GENOMIC DNA]</scope>
    <source>
        <strain evidence="2 3">30-1</strain>
    </source>
</reference>
<evidence type="ECO:0000259" key="1">
    <source>
        <dbReference type="Pfam" id="PF10130"/>
    </source>
</evidence>
<dbReference type="AlphaFoldDB" id="W8NTT0"/>
<feature type="domain" description="PIN" evidence="1">
    <location>
        <begin position="6"/>
        <end position="110"/>
    </location>
</feature>
<evidence type="ECO:0000313" key="3">
    <source>
        <dbReference type="Proteomes" id="UP000019434"/>
    </source>
</evidence>
<dbReference type="InterPro" id="IPR002716">
    <property type="entry name" value="PIN_dom"/>
</dbReference>
<name>W8NTT0_9EURY</name>
<dbReference type="SUPFAM" id="SSF88723">
    <property type="entry name" value="PIN domain-like"/>
    <property type="match status" value="1"/>
</dbReference>
<accession>W8NTT0</accession>
<sequence>MEIAVVVDTNVVFASLIRSGGVNRYVLTLFPEMFPFFYPEVVLKEIANHIEELAEKSKLTPGELSIAMEVIFEPMAPVSASKLSRYKEVAEEYVHDVADAPFVACALMLSEEYDTVVILTWNVSDYISEKLAEREIWVMTPVEFLKWVKERV</sequence>
<gene>
    <name evidence="2" type="ORF">BD01_0920</name>
</gene>
<dbReference type="InterPro" id="IPR029060">
    <property type="entry name" value="PIN-like_dom_sf"/>
</dbReference>
<evidence type="ECO:0000313" key="2">
    <source>
        <dbReference type="EMBL" id="AHL22542.1"/>
    </source>
</evidence>
<dbReference type="Gene3D" id="3.40.50.1010">
    <property type="entry name" value="5'-nuclease"/>
    <property type="match status" value="1"/>
</dbReference>
<dbReference type="GeneID" id="24957344"/>
<dbReference type="KEGG" id="tnu:BD01_0920"/>
<organism evidence="2 3">
    <name type="scientific">Thermococcus nautili</name>
    <dbReference type="NCBI Taxonomy" id="195522"/>
    <lineage>
        <taxon>Archaea</taxon>
        <taxon>Methanobacteriati</taxon>
        <taxon>Methanobacteriota</taxon>
        <taxon>Thermococci</taxon>
        <taxon>Thermococcales</taxon>
        <taxon>Thermococcaceae</taxon>
        <taxon>Thermococcus</taxon>
    </lineage>
</organism>
<protein>
    <recommendedName>
        <fullName evidence="1">PIN domain-containing protein</fullName>
    </recommendedName>
</protein>
<dbReference type="HOGENOM" id="CLU_1718312_0_0_2"/>
<dbReference type="eggNOG" id="arCOG02121">
    <property type="taxonomic scope" value="Archaea"/>
</dbReference>
<dbReference type="CDD" id="cd09854">
    <property type="entry name" value="PIN_VapC-like"/>
    <property type="match status" value="1"/>
</dbReference>
<keyword evidence="3" id="KW-1185">Reference proteome</keyword>
<dbReference type="STRING" id="195522.BD01_0920"/>
<proteinExistence type="predicted"/>
<dbReference type="EMBL" id="CP007264">
    <property type="protein sequence ID" value="AHL22542.1"/>
    <property type="molecule type" value="Genomic_DNA"/>
</dbReference>
<dbReference type="RefSeq" id="WP_042690521.1">
    <property type="nucleotide sequence ID" value="NZ_CP007264.1"/>
</dbReference>
<dbReference type="Pfam" id="PF10130">
    <property type="entry name" value="PIN_2"/>
    <property type="match status" value="1"/>
</dbReference>
<dbReference type="OrthoDB" id="380347at2157"/>
<dbReference type="Proteomes" id="UP000019434">
    <property type="component" value="Chromosome"/>
</dbReference>